<dbReference type="InterPro" id="IPR020591">
    <property type="entry name" value="Chromosome_initiator_DnaA-like"/>
</dbReference>
<dbReference type="Proteomes" id="UP000477980">
    <property type="component" value="Unassembled WGS sequence"/>
</dbReference>
<dbReference type="Pfam" id="PF11638">
    <property type="entry name" value="DnaA_N"/>
    <property type="match status" value="1"/>
</dbReference>
<evidence type="ECO:0000256" key="8">
    <source>
        <dbReference type="HAMAP-Rule" id="MF_00377"/>
    </source>
</evidence>
<dbReference type="NCBIfam" id="TIGR00362">
    <property type="entry name" value="DnaA"/>
    <property type="match status" value="1"/>
</dbReference>
<feature type="binding site" evidence="8">
    <location>
        <position position="180"/>
    </location>
    <ligand>
        <name>ATP</name>
        <dbReference type="ChEBI" id="CHEBI:30616"/>
    </ligand>
</feature>
<comment type="subunit">
    <text evidence="8">Oligomerizes as a right-handed, spiral filament on DNA at oriC.</text>
</comment>
<comment type="caution">
    <text evidence="8">Lacks conserved residue(s) required for the propagation of feature annotation.</text>
</comment>
<dbReference type="PANTHER" id="PTHR30050">
    <property type="entry name" value="CHROMOSOMAL REPLICATION INITIATOR PROTEIN DNAA"/>
    <property type="match status" value="1"/>
</dbReference>
<dbReference type="GO" id="GO:0005737">
    <property type="term" value="C:cytoplasm"/>
    <property type="evidence" value="ECO:0007669"/>
    <property type="project" value="UniProtKB-SubCell"/>
</dbReference>
<evidence type="ECO:0000256" key="1">
    <source>
        <dbReference type="ARBA" id="ARBA00006583"/>
    </source>
</evidence>
<dbReference type="SUPFAM" id="SSF48295">
    <property type="entry name" value="TrpR-like"/>
    <property type="match status" value="1"/>
</dbReference>
<evidence type="ECO:0000256" key="6">
    <source>
        <dbReference type="ARBA" id="ARBA00023121"/>
    </source>
</evidence>
<dbReference type="Gene3D" id="3.30.300.180">
    <property type="match status" value="1"/>
</dbReference>
<keyword evidence="3 8" id="KW-0235">DNA replication</keyword>
<dbReference type="Gene3D" id="1.10.8.60">
    <property type="match status" value="1"/>
</dbReference>
<dbReference type="AlphaFoldDB" id="A0A6G1VN59"/>
<accession>A0A6G1VN59</accession>
<dbReference type="Gene3D" id="1.10.1750.10">
    <property type="match status" value="1"/>
</dbReference>
<dbReference type="InterPro" id="IPR024633">
    <property type="entry name" value="DnaA_N_dom"/>
</dbReference>
<dbReference type="InterPro" id="IPR013317">
    <property type="entry name" value="DnaA_dom"/>
</dbReference>
<feature type="region of interest" description="Domain I, interacts with DnaA modulators" evidence="8">
    <location>
        <begin position="1"/>
        <end position="98"/>
    </location>
</feature>
<dbReference type="GO" id="GO:0003688">
    <property type="term" value="F:DNA replication origin binding"/>
    <property type="evidence" value="ECO:0007669"/>
    <property type="project" value="UniProtKB-UniRule"/>
</dbReference>
<dbReference type="GO" id="GO:0006275">
    <property type="term" value="P:regulation of DNA replication"/>
    <property type="evidence" value="ECO:0007669"/>
    <property type="project" value="UniProtKB-UniRule"/>
</dbReference>
<dbReference type="PRINTS" id="PR00051">
    <property type="entry name" value="DNAA"/>
</dbReference>
<dbReference type="OrthoDB" id="9807019at2"/>
<protein>
    <recommendedName>
        <fullName evidence="8 9">Chromosomal replication initiator protein DnaA</fullName>
    </recommendedName>
</protein>
<sequence>MLASPKALWDNSLLLIKDNVSEQQYNTWFRPIVFESYKPSTKTLLVQVPSPFVYEYLEQNYVGLLSKVLHRNFGDGIRLTYRVVTDKEHRLTQDVEADPADIDEAERKRLAQQPQTQANPAEPQQPEDIDTQLDPKLTFNNYMEGDSNKLPRSVGLSIAEHPNTTQFNPMFIYGPSGSGKTHLVNAIGLKTKQMYPQKRVLYVSARLFQTQYTDAVLHNASNDFINFYQSIDVLIVDDVQDWAGKAKTLNTFFHIFNHLFRNGKRIILASDRPPVELKDMPDRLITRFSCGLVAELEKPNVELCVDIVSNKVRKDGLKIPKDVVSFIAQTCNGSVRDLQGAINGLLAYSIVYNSSIDIRLAERVIKRAVKVEESNKVLTLDEIVEAVCNHYKVTVAAVNSKSRKREYVEARQVAMFMAQKLIKMPASRVGKLIGNRDHSTVIHSCAKVEERLKIDAEFFDELSSIENGLRVKR</sequence>
<dbReference type="Pfam" id="PF00308">
    <property type="entry name" value="Bac_DnaA"/>
    <property type="match status" value="1"/>
</dbReference>
<organism evidence="15 16">
    <name type="scientific">Segatella copri</name>
    <dbReference type="NCBI Taxonomy" id="165179"/>
    <lineage>
        <taxon>Bacteria</taxon>
        <taxon>Pseudomonadati</taxon>
        <taxon>Bacteroidota</taxon>
        <taxon>Bacteroidia</taxon>
        <taxon>Bacteroidales</taxon>
        <taxon>Prevotellaceae</taxon>
        <taxon>Segatella</taxon>
    </lineage>
</organism>
<dbReference type="InterPro" id="IPR038454">
    <property type="entry name" value="DnaA_N_sf"/>
</dbReference>
<feature type="binding site" evidence="8">
    <location>
        <position position="179"/>
    </location>
    <ligand>
        <name>ATP</name>
        <dbReference type="ChEBI" id="CHEBI:30616"/>
    </ligand>
</feature>
<feature type="binding site" evidence="8">
    <location>
        <position position="177"/>
    </location>
    <ligand>
        <name>ATP</name>
        <dbReference type="ChEBI" id="CHEBI:30616"/>
    </ligand>
</feature>
<reference evidence="15 16" key="1">
    <citation type="submission" date="2019-09" db="EMBL/GenBank/DDBJ databases">
        <title>Distinct polysaccharide growth profiles of human intestinal Prevotella copri isolates.</title>
        <authorList>
            <person name="Fehlner-Peach H."/>
            <person name="Magnabosco C."/>
            <person name="Raghavan V."/>
            <person name="Scher J.U."/>
            <person name="Tett A."/>
            <person name="Cox L.M."/>
            <person name="Gottsegen C."/>
            <person name="Watters A."/>
            <person name="Wiltshire- Gordon J.D."/>
            <person name="Segata N."/>
            <person name="Bonneau R."/>
            <person name="Littman D.R."/>
        </authorList>
    </citation>
    <scope>NUCLEOTIDE SEQUENCE [LARGE SCALE GENOMIC DNA]</scope>
    <source>
        <strain evidence="16">iAA917</strain>
    </source>
</reference>
<dbReference type="GO" id="GO:0005886">
    <property type="term" value="C:plasma membrane"/>
    <property type="evidence" value="ECO:0007669"/>
    <property type="project" value="TreeGrafter"/>
</dbReference>
<dbReference type="GO" id="GO:0008289">
    <property type="term" value="F:lipid binding"/>
    <property type="evidence" value="ECO:0007669"/>
    <property type="project" value="UniProtKB-KW"/>
</dbReference>
<comment type="similarity">
    <text evidence="1 8 11">Belongs to the DnaA family.</text>
</comment>
<evidence type="ECO:0000256" key="3">
    <source>
        <dbReference type="ARBA" id="ARBA00022705"/>
    </source>
</evidence>
<dbReference type="InterPro" id="IPR010921">
    <property type="entry name" value="Trp_repressor/repl_initiator"/>
</dbReference>
<dbReference type="Pfam" id="PF08299">
    <property type="entry name" value="Bac_DnaA_C"/>
    <property type="match status" value="1"/>
</dbReference>
<keyword evidence="4 8" id="KW-0547">Nucleotide-binding</keyword>
<evidence type="ECO:0000313" key="15">
    <source>
        <dbReference type="EMBL" id="MQP14081.1"/>
    </source>
</evidence>
<dbReference type="PANTHER" id="PTHR30050:SF2">
    <property type="entry name" value="CHROMOSOMAL REPLICATION INITIATOR PROTEIN DNAA"/>
    <property type="match status" value="1"/>
</dbReference>
<name>A0A6G1VN59_9BACT</name>
<dbReference type="RefSeq" id="WP_119248682.1">
    <property type="nucleotide sequence ID" value="NZ_CATKVW010000001.1"/>
</dbReference>
<keyword evidence="5 8" id="KW-0067">ATP-binding</keyword>
<evidence type="ECO:0000313" key="16">
    <source>
        <dbReference type="Proteomes" id="UP000477980"/>
    </source>
</evidence>
<evidence type="ECO:0000256" key="7">
    <source>
        <dbReference type="ARBA" id="ARBA00023125"/>
    </source>
</evidence>
<dbReference type="CDD" id="cd06571">
    <property type="entry name" value="Bac_DnaA_C"/>
    <property type="match status" value="1"/>
</dbReference>
<feature type="domain" description="AAA+ ATPase" evidence="13">
    <location>
        <begin position="166"/>
        <end position="298"/>
    </location>
</feature>
<evidence type="ECO:0000256" key="4">
    <source>
        <dbReference type="ARBA" id="ARBA00022741"/>
    </source>
</evidence>
<dbReference type="HAMAP" id="MF_00377">
    <property type="entry name" value="DnaA_bact"/>
    <property type="match status" value="1"/>
</dbReference>
<evidence type="ECO:0000256" key="12">
    <source>
        <dbReference type="SAM" id="MobiDB-lite"/>
    </source>
</evidence>
<gene>
    <name evidence="8 15" type="primary">dnaA</name>
    <name evidence="15" type="ORF">F7D25_06600</name>
</gene>
<dbReference type="GO" id="GO:0005524">
    <property type="term" value="F:ATP binding"/>
    <property type="evidence" value="ECO:0007669"/>
    <property type="project" value="UniProtKB-UniRule"/>
</dbReference>
<dbReference type="InterPro" id="IPR001957">
    <property type="entry name" value="Chromosome_initiator_DnaA"/>
</dbReference>
<keyword evidence="7 8" id="KW-0238">DNA-binding</keyword>
<dbReference type="SUPFAM" id="SSF52540">
    <property type="entry name" value="P-loop containing nucleoside triphosphate hydrolases"/>
    <property type="match status" value="1"/>
</dbReference>
<evidence type="ECO:0000256" key="9">
    <source>
        <dbReference type="NCBIfam" id="TIGR00362"/>
    </source>
</evidence>
<dbReference type="Gene3D" id="3.40.50.300">
    <property type="entry name" value="P-loop containing nucleotide triphosphate hydrolases"/>
    <property type="match status" value="1"/>
</dbReference>
<keyword evidence="2 8" id="KW-0963">Cytoplasm</keyword>
<dbReference type="InterPro" id="IPR027417">
    <property type="entry name" value="P-loop_NTPase"/>
</dbReference>
<dbReference type="GO" id="GO:0006270">
    <property type="term" value="P:DNA replication initiation"/>
    <property type="evidence" value="ECO:0007669"/>
    <property type="project" value="UniProtKB-UniRule"/>
</dbReference>
<comment type="caution">
    <text evidence="15">The sequence shown here is derived from an EMBL/GenBank/DDBJ whole genome shotgun (WGS) entry which is preliminary data.</text>
</comment>
<feature type="region of interest" description="Domain IV, binds dsDNA" evidence="8">
    <location>
        <begin position="350"/>
        <end position="473"/>
    </location>
</feature>
<dbReference type="EMBL" id="VZAH01000076">
    <property type="protein sequence ID" value="MQP14081.1"/>
    <property type="molecule type" value="Genomic_DNA"/>
</dbReference>
<keyword evidence="6 8" id="KW-0446">Lipid-binding</keyword>
<evidence type="ECO:0000259" key="13">
    <source>
        <dbReference type="SMART" id="SM00382"/>
    </source>
</evidence>
<feature type="binding site" evidence="8">
    <location>
        <position position="181"/>
    </location>
    <ligand>
        <name>ATP</name>
        <dbReference type="ChEBI" id="CHEBI:30616"/>
    </ligand>
</feature>
<feature type="domain" description="Chromosomal replication initiator DnaA C-terminal" evidence="14">
    <location>
        <begin position="379"/>
        <end position="448"/>
    </location>
</feature>
<evidence type="ECO:0000256" key="11">
    <source>
        <dbReference type="RuleBase" id="RU004227"/>
    </source>
</evidence>
<dbReference type="SMART" id="SM00382">
    <property type="entry name" value="AAA"/>
    <property type="match status" value="1"/>
</dbReference>
<evidence type="ECO:0000256" key="2">
    <source>
        <dbReference type="ARBA" id="ARBA00022490"/>
    </source>
</evidence>
<evidence type="ECO:0000256" key="5">
    <source>
        <dbReference type="ARBA" id="ARBA00022840"/>
    </source>
</evidence>
<dbReference type="CDD" id="cd00009">
    <property type="entry name" value="AAA"/>
    <property type="match status" value="1"/>
</dbReference>
<comment type="function">
    <text evidence="8 10">Plays an essential role in the initiation and regulation of chromosomal replication. ATP-DnaA binds to the origin of replication (oriC) to initiate formation of the DNA replication initiation complex once per cell cycle. Binds the DnaA box (a 9 base pair repeat at the origin) and separates the double-stranded (ds)DNA. Forms a right-handed helical filament on oriC DNA; dsDNA binds to the exterior of the filament while single-stranded (ss)DNA is stabiized in the filament's interior. The ATP-DnaA-oriC complex binds and stabilizes one strand of the AT-rich DNA unwinding element (DUE), permitting loading of DNA polymerase. After initiation quickly degrades to an ADP-DnaA complex that is not apt for DNA replication. Binds acidic phospholipids.</text>
</comment>
<feature type="region of interest" description="Disordered" evidence="12">
    <location>
        <begin position="108"/>
        <end position="132"/>
    </location>
</feature>
<evidence type="ECO:0000259" key="14">
    <source>
        <dbReference type="SMART" id="SM00760"/>
    </source>
</evidence>
<comment type="subcellular location">
    <subcellularLocation>
        <location evidence="8">Cytoplasm</location>
    </subcellularLocation>
</comment>
<comment type="domain">
    <text evidence="8">Domain I is involved in oligomerization and binding regulators, domain II is flexibile and of varying length in different bacteria, domain III forms the AAA+ region, while domain IV binds dsDNA.</text>
</comment>
<proteinExistence type="inferred from homology"/>
<dbReference type="SMART" id="SM00760">
    <property type="entry name" value="Bac_DnaA_C"/>
    <property type="match status" value="1"/>
</dbReference>
<dbReference type="InterPro" id="IPR003593">
    <property type="entry name" value="AAA+_ATPase"/>
</dbReference>
<dbReference type="InterPro" id="IPR013159">
    <property type="entry name" value="DnaA_C"/>
</dbReference>
<evidence type="ECO:0000256" key="10">
    <source>
        <dbReference type="RuleBase" id="RU000577"/>
    </source>
</evidence>